<dbReference type="InterPro" id="IPR050300">
    <property type="entry name" value="GDXG_lipolytic_enzyme"/>
</dbReference>
<proteinExistence type="predicted"/>
<evidence type="ECO:0000256" key="2">
    <source>
        <dbReference type="SAM" id="SignalP"/>
    </source>
</evidence>
<dbReference type="OrthoDB" id="9794725at2"/>
<evidence type="ECO:0000313" key="4">
    <source>
        <dbReference type="EMBL" id="RSL18198.1"/>
    </source>
</evidence>
<evidence type="ECO:0000313" key="5">
    <source>
        <dbReference type="Proteomes" id="UP000269669"/>
    </source>
</evidence>
<reference evidence="4 5" key="1">
    <citation type="submission" date="2018-12" db="EMBL/GenBank/DDBJ databases">
        <title>Sequencing of bacterial isolates from soil warming experiment in Harvard Forest, Massachusetts, USA.</title>
        <authorList>
            <person name="Deangelis K."/>
        </authorList>
    </citation>
    <scope>NUCLEOTIDE SEQUENCE [LARGE SCALE GENOMIC DNA]</scope>
    <source>
        <strain evidence="4 5">EB153</strain>
    </source>
</reference>
<gene>
    <name evidence="4" type="ORF">EDE15_3756</name>
</gene>
<organism evidence="4 5">
    <name type="scientific">Edaphobacter aggregans</name>
    <dbReference type="NCBI Taxonomy" id="570835"/>
    <lineage>
        <taxon>Bacteria</taxon>
        <taxon>Pseudomonadati</taxon>
        <taxon>Acidobacteriota</taxon>
        <taxon>Terriglobia</taxon>
        <taxon>Terriglobales</taxon>
        <taxon>Acidobacteriaceae</taxon>
        <taxon>Edaphobacter</taxon>
    </lineage>
</organism>
<comment type="caution">
    <text evidence="4">The sequence shown here is derived from an EMBL/GenBank/DDBJ whole genome shotgun (WGS) entry which is preliminary data.</text>
</comment>
<dbReference type="GO" id="GO:0016787">
    <property type="term" value="F:hydrolase activity"/>
    <property type="evidence" value="ECO:0007669"/>
    <property type="project" value="UniProtKB-KW"/>
</dbReference>
<accession>A0A3R9PUJ6</accession>
<dbReference type="InterPro" id="IPR049492">
    <property type="entry name" value="BD-FAE-like_dom"/>
</dbReference>
<name>A0A3R9PUJ6_9BACT</name>
<feature type="signal peptide" evidence="2">
    <location>
        <begin position="1"/>
        <end position="29"/>
    </location>
</feature>
<dbReference type="SUPFAM" id="SSF53474">
    <property type="entry name" value="alpha/beta-Hydrolases"/>
    <property type="match status" value="1"/>
</dbReference>
<dbReference type="InterPro" id="IPR029058">
    <property type="entry name" value="AB_hydrolase_fold"/>
</dbReference>
<evidence type="ECO:0000259" key="3">
    <source>
        <dbReference type="Pfam" id="PF20434"/>
    </source>
</evidence>
<dbReference type="Proteomes" id="UP000269669">
    <property type="component" value="Unassembled WGS sequence"/>
</dbReference>
<dbReference type="AlphaFoldDB" id="A0A3R9PUJ6"/>
<protein>
    <submittedName>
        <fullName evidence="4">Acetyl esterase/lipase</fullName>
    </submittedName>
</protein>
<dbReference type="RefSeq" id="WP_125486589.1">
    <property type="nucleotide sequence ID" value="NZ_RSDW01000001.1"/>
</dbReference>
<keyword evidence="5" id="KW-1185">Reference proteome</keyword>
<dbReference type="EMBL" id="RSDW01000001">
    <property type="protein sequence ID" value="RSL18198.1"/>
    <property type="molecule type" value="Genomic_DNA"/>
</dbReference>
<dbReference type="Pfam" id="PF20434">
    <property type="entry name" value="BD-FAE"/>
    <property type="match status" value="1"/>
</dbReference>
<dbReference type="PANTHER" id="PTHR48081">
    <property type="entry name" value="AB HYDROLASE SUPERFAMILY PROTEIN C4A8.06C"/>
    <property type="match status" value="1"/>
</dbReference>
<keyword evidence="1" id="KW-0378">Hydrolase</keyword>
<dbReference type="Gene3D" id="3.40.50.1820">
    <property type="entry name" value="alpha/beta hydrolase"/>
    <property type="match status" value="1"/>
</dbReference>
<sequence>MKLTFVSIAGLGCLCLWLFGANHVLPVAAAPVPAVKTPKGSERTVVLWPNGAPGALGKGEADVPKLYVYPATGAGVRSAVIVMPGGGYRNLSMEKEGGDEARWLNEHGVTAFVLEYRLGPRYGFPSPMLDAARAIRYVRSHAMEMGIAKDKIGLWGFSAGGHLAAYLATTNDDGNTNSPDPIERVSSRPDFAILSYARLSLDPTIPRKTSLEGLIGAHPTQAMLDTVSVERRVTKDTPPCFLFATTGDETVNAMNSTAFYNALNRAGVPAELHIFERGSHGAGMAQGLTRAPELAIYPTLVANWMQIHGWMAPEDLKSPVLLKGK</sequence>
<feature type="chain" id="PRO_5018679446" evidence="2">
    <location>
        <begin position="30"/>
        <end position="325"/>
    </location>
</feature>
<keyword evidence="2" id="KW-0732">Signal</keyword>
<evidence type="ECO:0000256" key="1">
    <source>
        <dbReference type="ARBA" id="ARBA00022801"/>
    </source>
</evidence>
<feature type="domain" description="BD-FAE-like" evidence="3">
    <location>
        <begin position="70"/>
        <end position="263"/>
    </location>
</feature>
<dbReference type="PANTHER" id="PTHR48081:SF6">
    <property type="entry name" value="PEPTIDASE S9 PROLYL OLIGOPEPTIDASE CATALYTIC DOMAIN-CONTAINING PROTEIN"/>
    <property type="match status" value="1"/>
</dbReference>